<dbReference type="GeneID" id="10543590"/>
<name>E3JUI5_PUCGT</name>
<dbReference type="InParanoid" id="E3JUI5"/>
<organism evidence="3 4">
    <name type="scientific">Puccinia graminis f. sp. tritici (strain CRL 75-36-700-3 / race SCCL)</name>
    <name type="common">Black stem rust fungus</name>
    <dbReference type="NCBI Taxonomy" id="418459"/>
    <lineage>
        <taxon>Eukaryota</taxon>
        <taxon>Fungi</taxon>
        <taxon>Dikarya</taxon>
        <taxon>Basidiomycota</taxon>
        <taxon>Pucciniomycotina</taxon>
        <taxon>Pucciniomycetes</taxon>
        <taxon>Pucciniales</taxon>
        <taxon>Pucciniaceae</taxon>
        <taxon>Puccinia</taxon>
    </lineage>
</organism>
<dbReference type="RefSeq" id="XP_003320129.2">
    <property type="nucleotide sequence ID" value="XM_003320081.2"/>
</dbReference>
<reference evidence="4" key="2">
    <citation type="journal article" date="2011" name="Proc. Natl. Acad. Sci. U.S.A.">
        <title>Obligate biotrophy features unraveled by the genomic analysis of rust fungi.</title>
        <authorList>
            <person name="Duplessis S."/>
            <person name="Cuomo C.A."/>
            <person name="Lin Y.-C."/>
            <person name="Aerts A."/>
            <person name="Tisserant E."/>
            <person name="Veneault-Fourrey C."/>
            <person name="Joly D.L."/>
            <person name="Hacquard S."/>
            <person name="Amselem J."/>
            <person name="Cantarel B.L."/>
            <person name="Chiu R."/>
            <person name="Coutinho P.M."/>
            <person name="Feau N."/>
            <person name="Field M."/>
            <person name="Frey P."/>
            <person name="Gelhaye E."/>
            <person name="Goldberg J."/>
            <person name="Grabherr M.G."/>
            <person name="Kodira C.D."/>
            <person name="Kohler A."/>
            <person name="Kuees U."/>
            <person name="Lindquist E.A."/>
            <person name="Lucas S.M."/>
            <person name="Mago R."/>
            <person name="Mauceli E."/>
            <person name="Morin E."/>
            <person name="Murat C."/>
            <person name="Pangilinan J.L."/>
            <person name="Park R."/>
            <person name="Pearson M."/>
            <person name="Quesneville H."/>
            <person name="Rouhier N."/>
            <person name="Sakthikumar S."/>
            <person name="Salamov A.A."/>
            <person name="Schmutz J."/>
            <person name="Selles B."/>
            <person name="Shapiro H."/>
            <person name="Tanguay P."/>
            <person name="Tuskan G.A."/>
            <person name="Henrissat B."/>
            <person name="Van de Peer Y."/>
            <person name="Rouze P."/>
            <person name="Ellis J.G."/>
            <person name="Dodds P.N."/>
            <person name="Schein J.E."/>
            <person name="Zhong S."/>
            <person name="Hamelin R.C."/>
            <person name="Grigoriev I.V."/>
            <person name="Szabo L.J."/>
            <person name="Martin F."/>
        </authorList>
    </citation>
    <scope>NUCLEOTIDE SEQUENCE [LARGE SCALE GENOMIC DNA]</scope>
    <source>
        <strain evidence="4">CRL 75-36-700-3 / race SCCL</strain>
    </source>
</reference>
<dbReference type="Proteomes" id="UP000008783">
    <property type="component" value="Unassembled WGS sequence"/>
</dbReference>
<evidence type="ECO:0000313" key="4">
    <source>
        <dbReference type="Proteomes" id="UP000008783"/>
    </source>
</evidence>
<keyword evidence="4" id="KW-1185">Reference proteome</keyword>
<dbReference type="EMBL" id="DS178264">
    <property type="protein sequence ID" value="EFP75710.2"/>
    <property type="molecule type" value="Genomic_DNA"/>
</dbReference>
<accession>E3JUI5</accession>
<reference key="1">
    <citation type="submission" date="2007-01" db="EMBL/GenBank/DDBJ databases">
        <title>The Genome Sequence of Puccinia graminis f. sp. tritici Strain CRL 75-36-700-3.</title>
        <authorList>
            <consortium name="The Broad Institute Genome Sequencing Platform"/>
            <person name="Birren B."/>
            <person name="Lander E."/>
            <person name="Galagan J."/>
            <person name="Nusbaum C."/>
            <person name="Devon K."/>
            <person name="Cuomo C."/>
            <person name="Jaffe D."/>
            <person name="Butler J."/>
            <person name="Alvarez P."/>
            <person name="Gnerre S."/>
            <person name="Grabherr M."/>
            <person name="Mauceli E."/>
            <person name="Brockman W."/>
            <person name="Young S."/>
            <person name="LaButti K."/>
            <person name="Sykes S."/>
            <person name="DeCaprio D."/>
            <person name="Crawford M."/>
            <person name="Koehrsen M."/>
            <person name="Engels R."/>
            <person name="Montgomery P."/>
            <person name="Pearson M."/>
            <person name="Howarth C."/>
            <person name="Larson L."/>
            <person name="White J."/>
            <person name="Zeng Q."/>
            <person name="Kodira C."/>
            <person name="Yandava C."/>
            <person name="Alvarado L."/>
            <person name="O'Leary S."/>
            <person name="Szabo L."/>
            <person name="Dean R."/>
            <person name="Schein J."/>
        </authorList>
    </citation>
    <scope>NUCLEOTIDE SEQUENCE</scope>
    <source>
        <strain>CRL 75-36-700-3</strain>
    </source>
</reference>
<feature type="region of interest" description="Disordered" evidence="1">
    <location>
        <begin position="54"/>
        <end position="105"/>
    </location>
</feature>
<dbReference type="AlphaFoldDB" id="E3JUI5"/>
<dbReference type="STRING" id="418459.E3JUI5"/>
<protein>
    <submittedName>
        <fullName evidence="3">Uncharacterized protein</fullName>
    </submittedName>
</protein>
<evidence type="ECO:0000256" key="2">
    <source>
        <dbReference type="SAM" id="SignalP"/>
    </source>
</evidence>
<feature type="signal peptide" evidence="2">
    <location>
        <begin position="1"/>
        <end position="22"/>
    </location>
</feature>
<evidence type="ECO:0000256" key="1">
    <source>
        <dbReference type="SAM" id="MobiDB-lite"/>
    </source>
</evidence>
<dbReference type="OrthoDB" id="2624269at2759"/>
<dbReference type="KEGG" id="pgr:PGTG_01041"/>
<evidence type="ECO:0000313" key="3">
    <source>
        <dbReference type="EMBL" id="EFP75710.2"/>
    </source>
</evidence>
<dbReference type="HOGENOM" id="CLU_005992_2_1_1"/>
<feature type="region of interest" description="Disordered" evidence="1">
    <location>
        <begin position="481"/>
        <end position="515"/>
    </location>
</feature>
<keyword evidence="2" id="KW-0732">Signal</keyword>
<sequence length="548" mass="61572">MFSGGKTSLLVGMIQLFSFVKCLEEDFEAVMRGVSIEYGSQRKGEIDVAQSMGWEKARKRAPKATTESRAQKIQHEPNNHGRAPDTTETLLDTAPQKKKAGRPPGATNIDCNIYSTYPSYHASDKELLRNRCWMAASLESLYALFSPLWLRGSSGKGTLMFTMLPIKGLCFRWPTKISLIALYPARLFEYEEVRRLTCKHHCEATEDTRQTLYIIMVSKNTFDDNHVSYTDVPSLLKLWAGEGLQGWSGLQCKLCAGAGISTAPGKFIQANSTIEVADPKSQSKNPCSFPLKSKSKIVSVDNKALPHLYFHLEVTSIMLLAKQQVFMAAVDWPFAISIHNQHYLLFARGYWNSAHFWCKVVRNTRNKDGVWLHNNMINDGYARLLSENPRDIGGTEAHTSWLMYSRAWTAEKKVFVEEKITQIMEDHPQATGQVPFAKMSALLKTPEELSLRPSLNAEIPMDSTMNDMEMVEDFLADEALSESNNKESERDEMDCSVTVSKSEATLKPPPKLGEMPKLKITLRKGNLKTAFLQDGGQESKQMAAMGKK</sequence>
<proteinExistence type="predicted"/>
<feature type="chain" id="PRO_5003172978" evidence="2">
    <location>
        <begin position="23"/>
        <end position="548"/>
    </location>
</feature>
<dbReference type="VEuPathDB" id="FungiDB:PGTG_01041"/>
<feature type="compositionally biased region" description="Basic and acidic residues" evidence="1">
    <location>
        <begin position="69"/>
        <end position="85"/>
    </location>
</feature>
<gene>
    <name evidence="3" type="ORF">PGTG_01041</name>
</gene>